<keyword evidence="2" id="KW-1185">Reference proteome</keyword>
<name>A0ABP5JEN2_9ACTN</name>
<accession>A0ABP5JEN2</accession>
<dbReference type="SUPFAM" id="SSF51161">
    <property type="entry name" value="Trimeric LpxA-like enzymes"/>
    <property type="match status" value="1"/>
</dbReference>
<organism evidence="1 2">
    <name type="scientific">Nocardioides furvisabuli</name>
    <dbReference type="NCBI Taxonomy" id="375542"/>
    <lineage>
        <taxon>Bacteria</taxon>
        <taxon>Bacillati</taxon>
        <taxon>Actinomycetota</taxon>
        <taxon>Actinomycetes</taxon>
        <taxon>Propionibacteriales</taxon>
        <taxon>Nocardioidaceae</taxon>
        <taxon>Nocardioides</taxon>
    </lineage>
</organism>
<dbReference type="InterPro" id="IPR011004">
    <property type="entry name" value="Trimer_LpxA-like_sf"/>
</dbReference>
<dbReference type="EMBL" id="BAAAMQ010000017">
    <property type="protein sequence ID" value="GAA2115816.1"/>
    <property type="molecule type" value="Genomic_DNA"/>
</dbReference>
<evidence type="ECO:0000313" key="2">
    <source>
        <dbReference type="Proteomes" id="UP001501161"/>
    </source>
</evidence>
<evidence type="ECO:0000313" key="1">
    <source>
        <dbReference type="EMBL" id="GAA2115816.1"/>
    </source>
</evidence>
<dbReference type="Pfam" id="PF14602">
    <property type="entry name" value="Hexapep_2"/>
    <property type="match status" value="2"/>
</dbReference>
<dbReference type="PANTHER" id="PTHR23416">
    <property type="entry name" value="SIALIC ACID SYNTHASE-RELATED"/>
    <property type="match status" value="1"/>
</dbReference>
<sequence>MAAVTITRRLAEARPGLRWRAGRLATDLVYRRAFGTLGAGTVIVRPRKLQGVERIHLGAGCSVFEGAWLASEPGGGDLRIGDRTYLGHDVHLHALDPVTVGSDCVIADGVFVGSSDHSRDDRHQVHGTGPISIGDRVFLGQRCVVLGGVTIGDGATVGAHAVVTRDVAPGQTVGGIPARPILR</sequence>
<proteinExistence type="predicted"/>
<dbReference type="InterPro" id="IPR051159">
    <property type="entry name" value="Hexapeptide_acetyltransf"/>
</dbReference>
<dbReference type="Gene3D" id="2.160.10.10">
    <property type="entry name" value="Hexapeptide repeat proteins"/>
    <property type="match status" value="1"/>
</dbReference>
<protein>
    <recommendedName>
        <fullName evidence="3">Acyltransferase</fullName>
    </recommendedName>
</protein>
<dbReference type="Proteomes" id="UP001501161">
    <property type="component" value="Unassembled WGS sequence"/>
</dbReference>
<dbReference type="CDD" id="cd04647">
    <property type="entry name" value="LbH_MAT_like"/>
    <property type="match status" value="1"/>
</dbReference>
<reference evidence="2" key="1">
    <citation type="journal article" date="2019" name="Int. J. Syst. Evol. Microbiol.">
        <title>The Global Catalogue of Microorganisms (GCM) 10K type strain sequencing project: providing services to taxonomists for standard genome sequencing and annotation.</title>
        <authorList>
            <consortium name="The Broad Institute Genomics Platform"/>
            <consortium name="The Broad Institute Genome Sequencing Center for Infectious Disease"/>
            <person name="Wu L."/>
            <person name="Ma J."/>
        </authorList>
    </citation>
    <scope>NUCLEOTIDE SEQUENCE [LARGE SCALE GENOMIC DNA]</scope>
    <source>
        <strain evidence="2">JCM 13813</strain>
    </source>
</reference>
<comment type="caution">
    <text evidence="1">The sequence shown here is derived from an EMBL/GenBank/DDBJ whole genome shotgun (WGS) entry which is preliminary data.</text>
</comment>
<evidence type="ECO:0008006" key="3">
    <source>
        <dbReference type="Google" id="ProtNLM"/>
    </source>
</evidence>
<gene>
    <name evidence="1" type="ORF">GCM10009726_34920</name>
</gene>
<dbReference type="InterPro" id="IPR001451">
    <property type="entry name" value="Hexapep"/>
</dbReference>